<dbReference type="PANTHER" id="PTHR31084">
    <property type="entry name" value="ALPHA-L-FUCOSIDASE 2"/>
    <property type="match status" value="1"/>
</dbReference>
<dbReference type="GO" id="GO:0004560">
    <property type="term" value="F:alpha-L-fucosidase activity"/>
    <property type="evidence" value="ECO:0007669"/>
    <property type="project" value="InterPro"/>
</dbReference>
<evidence type="ECO:0000256" key="1">
    <source>
        <dbReference type="SAM" id="SignalP"/>
    </source>
</evidence>
<dbReference type="InterPro" id="IPR027414">
    <property type="entry name" value="GH95_N_dom"/>
</dbReference>
<dbReference type="Pfam" id="PF22124">
    <property type="entry name" value="Glyco_hydro_95_cat"/>
    <property type="match status" value="1"/>
</dbReference>
<organism evidence="5 6">
    <name type="scientific">Monilinia vaccinii-corymbosi</name>
    <dbReference type="NCBI Taxonomy" id="61207"/>
    <lineage>
        <taxon>Eukaryota</taxon>
        <taxon>Fungi</taxon>
        <taxon>Dikarya</taxon>
        <taxon>Ascomycota</taxon>
        <taxon>Pezizomycotina</taxon>
        <taxon>Leotiomycetes</taxon>
        <taxon>Helotiales</taxon>
        <taxon>Sclerotiniaceae</taxon>
        <taxon>Monilinia</taxon>
    </lineage>
</organism>
<evidence type="ECO:0000259" key="4">
    <source>
        <dbReference type="Pfam" id="PF22124"/>
    </source>
</evidence>
<dbReference type="InterPro" id="IPR054363">
    <property type="entry name" value="GH95_cat"/>
</dbReference>
<feature type="domain" description="Glycosyl hydrolase family 95 catalytic" evidence="4">
    <location>
        <begin position="303"/>
        <end position="715"/>
    </location>
</feature>
<feature type="domain" description="Glycosyl hydrolase family 95 N-terminal" evidence="2">
    <location>
        <begin position="24"/>
        <end position="270"/>
    </location>
</feature>
<dbReference type="InterPro" id="IPR016518">
    <property type="entry name" value="Alpha-L-fucosidase"/>
</dbReference>
<dbReference type="Pfam" id="PF21307">
    <property type="entry name" value="Glyco_hydro_95_C"/>
    <property type="match status" value="1"/>
</dbReference>
<evidence type="ECO:0000313" key="5">
    <source>
        <dbReference type="EMBL" id="QSZ36903.1"/>
    </source>
</evidence>
<dbReference type="InterPro" id="IPR008928">
    <property type="entry name" value="6-hairpin_glycosidase_sf"/>
</dbReference>
<reference evidence="5" key="1">
    <citation type="submission" date="2020-10" db="EMBL/GenBank/DDBJ databases">
        <title>Genome Sequence of Monilinia vaccinii-corymbosi Sheds Light on Mummy Berry Disease Infection of Blueberry and Mating Type.</title>
        <authorList>
            <person name="Yow A.G."/>
            <person name="Zhang Y."/>
            <person name="Bansal K."/>
            <person name="Eacker S.M."/>
            <person name="Sullivan S."/>
            <person name="Liachko I."/>
            <person name="Cubeta M.A."/>
            <person name="Rollins J.A."/>
            <person name="Ashrafi H."/>
        </authorList>
    </citation>
    <scope>NUCLEOTIDE SEQUENCE</scope>
    <source>
        <strain evidence="5">RL-1</strain>
    </source>
</reference>
<gene>
    <name evidence="5" type="ORF">DSL72_008993</name>
</gene>
<dbReference type="InterPro" id="IPR012341">
    <property type="entry name" value="6hp_glycosidase-like_sf"/>
</dbReference>
<dbReference type="AlphaFoldDB" id="A0A8A3PPG5"/>
<evidence type="ECO:0008006" key="7">
    <source>
        <dbReference type="Google" id="ProtNLM"/>
    </source>
</evidence>
<dbReference type="Gene3D" id="1.50.10.10">
    <property type="match status" value="1"/>
</dbReference>
<dbReference type="OrthoDB" id="2848340at2759"/>
<accession>A0A8A3PPG5</accession>
<protein>
    <recommendedName>
        <fullName evidence="7">Glycosyl hydrolase family 95 N-terminal domain-containing protein</fullName>
    </recommendedName>
</protein>
<dbReference type="Proteomes" id="UP000672032">
    <property type="component" value="Chromosome 8"/>
</dbReference>
<dbReference type="EMBL" id="CP063412">
    <property type="protein sequence ID" value="QSZ36903.1"/>
    <property type="molecule type" value="Genomic_DNA"/>
</dbReference>
<sequence length="800" mass="86259">MPMSSWVTILSLSHFSLIVQGKSLWSTQPASFENIIKSAYPIGNGQLAALPFGEPGSEKLSLNRDSLWSGGPFGDSSYNGGNPKSSVASALPGIRDWIFQNVSGNVSALMGSDDSYGSYQVLGNLSVALKGVSGATAYKRILDLDTGLHTTTFKTANASFTTTAYCSYPDSVCVYEVNSTAALPMIDVNFDNVLSDSSLVKASCSQSTQSALFSGITQTNIGMIYKAEARVLGSTGAVFCSNTTGILSITPSHNQHSLSLVISAGTNYDPTKGTAADNYSFRGEDPGIYVSDTAAKAASKTSQDLRDAHLSDFSALVKSFTLNLPDPLGSANKETATVIAAYHTADNTHTDPWLESLLFDYSRYLFISSSRDNSLPPNLQGKWAYGIYNAWGADYHANINLQMNHWVAVQTGLGALQAPLWSYMAETWAPRGAETAKLLYDAPGWVVHDEMNIFGHTGMKTGDDDWANYPVAAAWMTQHVADYYDYSRDEDWLRVTGYPLLKGVSEFWLSQLQADRYFNDGTLVVNPCSSPEHGPTTFGCAHYQQLIHALFTTTIQAARTLSIDNALQTSLETALPPLDKGLHISPSHQLQEWKVHNPSLENSTHRHLSHLVGWFPGSSLSAYLAGYTNATISTAVRNALVARGPGIEDANAGWEKVWRAAGWARLNESATAYRELRLTIRENIAPNGLSMYAGANEPFQIDANFGFGGAVLAMLVVDLPEGLGGGGGVKGRKSRRTVVLGPAIPEEWGGGSVEGLRVRGGGVVDFEWGGEGIVRRAVWKTRGGLEHDVEVVNVRGEVLV</sequence>
<proteinExistence type="predicted"/>
<dbReference type="PIRSF" id="PIRSF007663">
    <property type="entry name" value="UCP007663"/>
    <property type="match status" value="1"/>
</dbReference>
<dbReference type="GO" id="GO:0005975">
    <property type="term" value="P:carbohydrate metabolic process"/>
    <property type="evidence" value="ECO:0007669"/>
    <property type="project" value="InterPro"/>
</dbReference>
<name>A0A8A3PPG5_9HELO</name>
<dbReference type="InterPro" id="IPR049053">
    <property type="entry name" value="AFCA-like_C"/>
</dbReference>
<feature type="domain" description="Alpha fucosidase A-like C-terminal" evidence="3">
    <location>
        <begin position="738"/>
        <end position="778"/>
    </location>
</feature>
<evidence type="ECO:0000259" key="3">
    <source>
        <dbReference type="Pfam" id="PF21307"/>
    </source>
</evidence>
<dbReference type="PANTHER" id="PTHR31084:SF3">
    <property type="entry name" value="ALPHA-FUCOSIDASE A"/>
    <property type="match status" value="1"/>
</dbReference>
<dbReference type="Pfam" id="PF14498">
    <property type="entry name" value="Glyco_hyd_65N_2"/>
    <property type="match status" value="1"/>
</dbReference>
<keyword evidence="1" id="KW-0732">Signal</keyword>
<feature type="signal peptide" evidence="1">
    <location>
        <begin position="1"/>
        <end position="21"/>
    </location>
</feature>
<dbReference type="SUPFAM" id="SSF48208">
    <property type="entry name" value="Six-hairpin glycosidases"/>
    <property type="match status" value="1"/>
</dbReference>
<keyword evidence="6" id="KW-1185">Reference proteome</keyword>
<feature type="chain" id="PRO_5032863274" description="Glycosyl hydrolase family 95 N-terminal domain-containing protein" evidence="1">
    <location>
        <begin position="22"/>
        <end position="800"/>
    </location>
</feature>
<evidence type="ECO:0000259" key="2">
    <source>
        <dbReference type="Pfam" id="PF14498"/>
    </source>
</evidence>
<evidence type="ECO:0000313" key="6">
    <source>
        <dbReference type="Proteomes" id="UP000672032"/>
    </source>
</evidence>